<name>A0A7C9R5Y2_9HYPH</name>
<organism evidence="2 3">
    <name type="scientific">Mesorhizobium zhangyense</name>
    <dbReference type="NCBI Taxonomy" id="1776730"/>
    <lineage>
        <taxon>Bacteria</taxon>
        <taxon>Pseudomonadati</taxon>
        <taxon>Pseudomonadota</taxon>
        <taxon>Alphaproteobacteria</taxon>
        <taxon>Hyphomicrobiales</taxon>
        <taxon>Phyllobacteriaceae</taxon>
        <taxon>Mesorhizobium</taxon>
    </lineage>
</organism>
<dbReference type="EMBL" id="JAAKZG010000002">
    <property type="protein sequence ID" value="NGN40676.1"/>
    <property type="molecule type" value="Genomic_DNA"/>
</dbReference>
<reference evidence="2 3" key="1">
    <citation type="submission" date="2020-02" db="EMBL/GenBank/DDBJ databases">
        <title>Genome sequence of the type strain CGMCC 1.15528 of Mesorhizobium zhangyense.</title>
        <authorList>
            <person name="Gao J."/>
            <person name="Sun J."/>
        </authorList>
    </citation>
    <scope>NUCLEOTIDE SEQUENCE [LARGE SCALE GENOMIC DNA]</scope>
    <source>
        <strain evidence="2 3">CGMCC 1.15528</strain>
    </source>
</reference>
<accession>A0A7C9R5Y2</accession>
<evidence type="ECO:0000256" key="1">
    <source>
        <dbReference type="SAM" id="SignalP"/>
    </source>
</evidence>
<keyword evidence="3" id="KW-1185">Reference proteome</keyword>
<dbReference type="SUPFAM" id="SSF74653">
    <property type="entry name" value="TolA/TonB C-terminal domain"/>
    <property type="match status" value="1"/>
</dbReference>
<dbReference type="Proteomes" id="UP000481252">
    <property type="component" value="Unassembled WGS sequence"/>
</dbReference>
<keyword evidence="1" id="KW-0732">Signal</keyword>
<comment type="caution">
    <text evidence="2">The sequence shown here is derived from an EMBL/GenBank/DDBJ whole genome shotgun (WGS) entry which is preliminary data.</text>
</comment>
<protein>
    <recommendedName>
        <fullName evidence="4">TonB C-terminal domain-containing protein</fullName>
    </recommendedName>
</protein>
<dbReference type="RefSeq" id="WP_165115449.1">
    <property type="nucleotide sequence ID" value="NZ_JAAKZG010000002.1"/>
</dbReference>
<evidence type="ECO:0008006" key="4">
    <source>
        <dbReference type="Google" id="ProtNLM"/>
    </source>
</evidence>
<dbReference type="AlphaFoldDB" id="A0A7C9R5Y2"/>
<evidence type="ECO:0000313" key="2">
    <source>
        <dbReference type="EMBL" id="NGN40676.1"/>
    </source>
</evidence>
<proteinExistence type="predicted"/>
<feature type="chain" id="PRO_5028798847" description="TonB C-terminal domain-containing protein" evidence="1">
    <location>
        <begin position="20"/>
        <end position="118"/>
    </location>
</feature>
<sequence length="118" mass="13126">MRFFLVFAFLLTSSVPSFAEESIGAFSKRLSRHVDMIRHNPSVQQAAQRFDPRRLSVAFRLAPDGSIKDVRVVRTTVSKPLSAAIGRAFYDLPPISNPHHLAASRPFGVEIMLGGARY</sequence>
<gene>
    <name evidence="2" type="ORF">G6N74_06335</name>
</gene>
<feature type="signal peptide" evidence="1">
    <location>
        <begin position="1"/>
        <end position="19"/>
    </location>
</feature>
<evidence type="ECO:0000313" key="3">
    <source>
        <dbReference type="Proteomes" id="UP000481252"/>
    </source>
</evidence>
<dbReference type="Gene3D" id="3.30.1150.10">
    <property type="match status" value="1"/>
</dbReference>